<dbReference type="SUPFAM" id="SSF53613">
    <property type="entry name" value="Ribokinase-like"/>
    <property type="match status" value="1"/>
</dbReference>
<organism evidence="4">
    <name type="scientific">mine drainage metagenome</name>
    <dbReference type="NCBI Taxonomy" id="410659"/>
    <lineage>
        <taxon>unclassified sequences</taxon>
        <taxon>metagenomes</taxon>
        <taxon>ecological metagenomes</taxon>
    </lineage>
</organism>
<dbReference type="PANTHER" id="PTHR10584">
    <property type="entry name" value="SUGAR KINASE"/>
    <property type="match status" value="1"/>
</dbReference>
<dbReference type="GO" id="GO:0016301">
    <property type="term" value="F:kinase activity"/>
    <property type="evidence" value="ECO:0007669"/>
    <property type="project" value="UniProtKB-KW"/>
</dbReference>
<sequence length="117" mass="12005">MLASSRASLLALTLGSQGAVLMTRHGQLFRARETAPVVVVDTVGAGDCFLAGLVVPMLAHRLPADWGAMAVSSVTAQELLCSAVASASLCVMQRGCVPPTREQVLARLATPGVAFTG</sequence>
<dbReference type="AlphaFoldDB" id="A0A1J5PB43"/>
<proteinExistence type="predicted"/>
<evidence type="ECO:0000256" key="2">
    <source>
        <dbReference type="ARBA" id="ARBA00022777"/>
    </source>
</evidence>
<keyword evidence="2 4" id="KW-0418">Kinase</keyword>
<comment type="caution">
    <text evidence="4">The sequence shown here is derived from an EMBL/GenBank/DDBJ whole genome shotgun (WGS) entry which is preliminary data.</text>
</comment>
<accession>A0A1J5PB43</accession>
<reference evidence="4" key="1">
    <citation type="submission" date="2016-10" db="EMBL/GenBank/DDBJ databases">
        <title>Sequence of Gallionella enrichment culture.</title>
        <authorList>
            <person name="Poehlein A."/>
            <person name="Muehling M."/>
            <person name="Daniel R."/>
        </authorList>
    </citation>
    <scope>NUCLEOTIDE SEQUENCE</scope>
</reference>
<evidence type="ECO:0000256" key="1">
    <source>
        <dbReference type="ARBA" id="ARBA00022679"/>
    </source>
</evidence>
<dbReference type="InterPro" id="IPR011611">
    <property type="entry name" value="PfkB_dom"/>
</dbReference>
<keyword evidence="1" id="KW-0808">Transferase</keyword>
<gene>
    <name evidence="4" type="ORF">GALL_498900</name>
</gene>
<dbReference type="InterPro" id="IPR002173">
    <property type="entry name" value="Carboh/pur_kinase_PfkB_CS"/>
</dbReference>
<dbReference type="EMBL" id="MLJW01005262">
    <property type="protein sequence ID" value="OIQ68518.1"/>
    <property type="molecule type" value="Genomic_DNA"/>
</dbReference>
<dbReference type="InterPro" id="IPR029056">
    <property type="entry name" value="Ribokinase-like"/>
</dbReference>
<feature type="domain" description="Carbohydrate kinase PfkB" evidence="3">
    <location>
        <begin position="5"/>
        <end position="99"/>
    </location>
</feature>
<evidence type="ECO:0000259" key="3">
    <source>
        <dbReference type="Pfam" id="PF00294"/>
    </source>
</evidence>
<evidence type="ECO:0000313" key="4">
    <source>
        <dbReference type="EMBL" id="OIQ68518.1"/>
    </source>
</evidence>
<dbReference type="Gene3D" id="3.40.1190.20">
    <property type="match status" value="1"/>
</dbReference>
<dbReference type="PROSITE" id="PS00584">
    <property type="entry name" value="PFKB_KINASES_2"/>
    <property type="match status" value="1"/>
</dbReference>
<protein>
    <submittedName>
        <fullName evidence="4">Aminoimidazole riboside kinase</fullName>
    </submittedName>
</protein>
<dbReference type="PANTHER" id="PTHR10584:SF166">
    <property type="entry name" value="RIBOKINASE"/>
    <property type="match status" value="1"/>
</dbReference>
<name>A0A1J5PB43_9ZZZZ</name>
<dbReference type="Pfam" id="PF00294">
    <property type="entry name" value="PfkB"/>
    <property type="match status" value="1"/>
</dbReference>